<evidence type="ECO:0000259" key="2">
    <source>
        <dbReference type="Pfam" id="PF12890"/>
    </source>
</evidence>
<dbReference type="PANTHER" id="PTHR43668">
    <property type="entry name" value="ALLANTOINASE"/>
    <property type="match status" value="1"/>
</dbReference>
<feature type="non-terminal residue" evidence="3">
    <location>
        <position position="120"/>
    </location>
</feature>
<dbReference type="InterPro" id="IPR050138">
    <property type="entry name" value="DHOase/Allantoinase_Hydrolase"/>
</dbReference>
<evidence type="ECO:0000256" key="1">
    <source>
        <dbReference type="ARBA" id="ARBA00022975"/>
    </source>
</evidence>
<keyword evidence="1" id="KW-0665">Pyrimidine biosynthesis</keyword>
<reference evidence="3" key="1">
    <citation type="submission" date="2018-05" db="EMBL/GenBank/DDBJ databases">
        <authorList>
            <person name="Lanie J.A."/>
            <person name="Ng W.-L."/>
            <person name="Kazmierczak K.M."/>
            <person name="Andrzejewski T.M."/>
            <person name="Davidsen T.M."/>
            <person name="Wayne K.J."/>
            <person name="Tettelin H."/>
            <person name="Glass J.I."/>
            <person name="Rusch D."/>
            <person name="Podicherti R."/>
            <person name="Tsui H.-C.T."/>
            <person name="Winkler M.E."/>
        </authorList>
    </citation>
    <scope>NUCLEOTIDE SEQUENCE</scope>
</reference>
<dbReference type="EMBL" id="UINC01020831">
    <property type="protein sequence ID" value="SVA87086.1"/>
    <property type="molecule type" value="Genomic_DNA"/>
</dbReference>
<feature type="domain" description="Dihydroorotase catalytic" evidence="2">
    <location>
        <begin position="59"/>
        <end position="111"/>
    </location>
</feature>
<dbReference type="Gene3D" id="3.20.20.140">
    <property type="entry name" value="Metal-dependent hydrolases"/>
    <property type="match status" value="1"/>
</dbReference>
<organism evidence="3">
    <name type="scientific">marine metagenome</name>
    <dbReference type="NCBI Taxonomy" id="408172"/>
    <lineage>
        <taxon>unclassified sequences</taxon>
        <taxon>metagenomes</taxon>
        <taxon>ecological metagenomes</taxon>
    </lineage>
</organism>
<dbReference type="AlphaFoldDB" id="A0A381ZCT8"/>
<accession>A0A381ZCT8</accession>
<protein>
    <recommendedName>
        <fullName evidence="2">Dihydroorotase catalytic domain-containing protein</fullName>
    </recommendedName>
</protein>
<dbReference type="GO" id="GO:0004038">
    <property type="term" value="F:allantoinase activity"/>
    <property type="evidence" value="ECO:0007669"/>
    <property type="project" value="TreeGrafter"/>
</dbReference>
<dbReference type="GO" id="GO:0006145">
    <property type="term" value="P:purine nucleobase catabolic process"/>
    <property type="evidence" value="ECO:0007669"/>
    <property type="project" value="TreeGrafter"/>
</dbReference>
<dbReference type="GO" id="GO:0005737">
    <property type="term" value="C:cytoplasm"/>
    <property type="evidence" value="ECO:0007669"/>
    <property type="project" value="TreeGrafter"/>
</dbReference>
<dbReference type="Pfam" id="PF12890">
    <property type="entry name" value="DHOase"/>
    <property type="match status" value="1"/>
</dbReference>
<dbReference type="InterPro" id="IPR024403">
    <property type="entry name" value="DHOase_cat"/>
</dbReference>
<dbReference type="PANTHER" id="PTHR43668:SF2">
    <property type="entry name" value="ALLANTOINASE"/>
    <property type="match status" value="1"/>
</dbReference>
<sequence length="120" mass="12963">MHLVVRNKLAITGGRVIDPGEEIDQISDVLISNGRIEKVTRKTGESKFDGYEVIDATGMIISPGFIDLHTHLRDPGQEWKETIASGTRAAASGGFTTVCAMPNTDPVQDSAGIVEDVIRR</sequence>
<gene>
    <name evidence="3" type="ORF">METZ01_LOCUS139940</name>
</gene>
<name>A0A381ZCT8_9ZZZZ</name>
<evidence type="ECO:0000313" key="3">
    <source>
        <dbReference type="EMBL" id="SVA87086.1"/>
    </source>
</evidence>
<dbReference type="SUPFAM" id="SSF51338">
    <property type="entry name" value="Composite domain of metallo-dependent hydrolases"/>
    <property type="match status" value="1"/>
</dbReference>
<proteinExistence type="predicted"/>
<dbReference type="InterPro" id="IPR011059">
    <property type="entry name" value="Metal-dep_hydrolase_composite"/>
</dbReference>